<accession>A0A809R5G9</accession>
<dbReference type="KEGG" id="npy:NPRO_03540"/>
<comment type="similarity">
    <text evidence="1">Belongs to the complex I 30 kDa subunit family.</text>
</comment>
<dbReference type="SUPFAM" id="SSF143243">
    <property type="entry name" value="Nqo5-like"/>
    <property type="match status" value="1"/>
</dbReference>
<protein>
    <submittedName>
        <fullName evidence="4">NADH dehydrogenase, subunit C</fullName>
    </submittedName>
</protein>
<organism evidence="4 5">
    <name type="scientific">Candidatus Nitrosymbiomonas proteolyticus</name>
    <dbReference type="NCBI Taxonomy" id="2608984"/>
    <lineage>
        <taxon>Bacteria</taxon>
        <taxon>Bacillati</taxon>
        <taxon>Armatimonadota</taxon>
        <taxon>Armatimonadota incertae sedis</taxon>
        <taxon>Candidatus Nitrosymbiomonas</taxon>
    </lineage>
</organism>
<dbReference type="InterPro" id="IPR001268">
    <property type="entry name" value="NADH_UbQ_OxRdtase_30kDa_su"/>
</dbReference>
<proteinExistence type="inferred from homology"/>
<dbReference type="EMBL" id="AP021858">
    <property type="protein sequence ID" value="BBO22759.1"/>
    <property type="molecule type" value="Genomic_DNA"/>
</dbReference>
<dbReference type="PANTHER" id="PTHR10884">
    <property type="entry name" value="NADH DEHYDROGENASE UBIQUINONE IRON-SULFUR PROTEIN 3"/>
    <property type="match status" value="1"/>
</dbReference>
<evidence type="ECO:0000313" key="4">
    <source>
        <dbReference type="EMBL" id="BBO22759.1"/>
    </source>
</evidence>
<dbReference type="Gene3D" id="3.30.460.80">
    <property type="entry name" value="NADH:ubiquinone oxidoreductase, 30kDa subunit"/>
    <property type="match status" value="1"/>
</dbReference>
<reference evidence="4" key="1">
    <citation type="journal article" name="DNA Res.">
        <title>The physiological potential of anammox bacteria as revealed by their core genome structure.</title>
        <authorList>
            <person name="Okubo T."/>
            <person name="Toyoda A."/>
            <person name="Fukuhara K."/>
            <person name="Uchiyama I."/>
            <person name="Harigaya Y."/>
            <person name="Kuroiwa M."/>
            <person name="Suzuki T."/>
            <person name="Murakami Y."/>
            <person name="Suwa Y."/>
            <person name="Takami H."/>
        </authorList>
    </citation>
    <scope>NUCLEOTIDE SEQUENCE</scope>
    <source>
        <strain evidence="4">317325-2</strain>
    </source>
</reference>
<gene>
    <name evidence="4" type="ORF">NPRO_03540</name>
</gene>
<evidence type="ECO:0000256" key="1">
    <source>
        <dbReference type="ARBA" id="ARBA00007569"/>
    </source>
</evidence>
<name>A0A809R5G9_9BACT</name>
<dbReference type="AlphaFoldDB" id="A0A809R5G9"/>
<evidence type="ECO:0000313" key="5">
    <source>
        <dbReference type="Proteomes" id="UP000662873"/>
    </source>
</evidence>
<sequence>MSVLPTSSDRIEISKVVKRFPEAVVKVKEFRGDAWLCVQRGRLHEVVEFLKTDPELDFSYFGECLGADYSQWEHERDFVERFEVIYNLYSLKLQRRLFLKVGVDDGQKVPSLKGLFLGADYPEREVWDLLGIVFEGNEQEQRFLLPDDWVGHPLRKEYPLGGEDVLFDQSSRGPAVEDVQVPHAGESFEGKTGSKEVGGR</sequence>
<feature type="domain" description="NADH:ubiquinone oxidoreductase 30kDa subunit" evidence="3">
    <location>
        <begin position="37"/>
        <end position="163"/>
    </location>
</feature>
<dbReference type="Pfam" id="PF00329">
    <property type="entry name" value="Complex1_30kDa"/>
    <property type="match status" value="1"/>
</dbReference>
<evidence type="ECO:0000259" key="3">
    <source>
        <dbReference type="Pfam" id="PF00329"/>
    </source>
</evidence>
<dbReference type="InterPro" id="IPR037232">
    <property type="entry name" value="NADH_quin_OxRdtase_su_C/D-like"/>
</dbReference>
<dbReference type="Proteomes" id="UP000662873">
    <property type="component" value="Chromosome"/>
</dbReference>
<feature type="compositionally biased region" description="Basic and acidic residues" evidence="2">
    <location>
        <begin position="186"/>
        <end position="200"/>
    </location>
</feature>
<feature type="region of interest" description="Disordered" evidence="2">
    <location>
        <begin position="172"/>
        <end position="200"/>
    </location>
</feature>
<dbReference type="GO" id="GO:0008137">
    <property type="term" value="F:NADH dehydrogenase (ubiquinone) activity"/>
    <property type="evidence" value="ECO:0007669"/>
    <property type="project" value="InterPro"/>
</dbReference>
<dbReference type="PANTHER" id="PTHR10884:SF14">
    <property type="entry name" value="NADH DEHYDROGENASE [UBIQUINONE] IRON-SULFUR PROTEIN 3, MITOCHONDRIAL"/>
    <property type="match status" value="1"/>
</dbReference>
<evidence type="ECO:0000256" key="2">
    <source>
        <dbReference type="SAM" id="MobiDB-lite"/>
    </source>
</evidence>